<keyword evidence="11" id="KW-1185">Reference proteome</keyword>
<dbReference type="Gene3D" id="3.30.200.20">
    <property type="entry name" value="Phosphorylase Kinase, domain 1"/>
    <property type="match status" value="1"/>
</dbReference>
<evidence type="ECO:0000256" key="7">
    <source>
        <dbReference type="ARBA" id="ARBA00047899"/>
    </source>
</evidence>
<protein>
    <recommendedName>
        <fullName evidence="1">non-specific serine/threonine protein kinase</fullName>
        <ecNumber evidence="1">2.7.11.1</ecNumber>
    </recommendedName>
</protein>
<comment type="caution">
    <text evidence="10">The sequence shown here is derived from an EMBL/GenBank/DDBJ whole genome shotgun (WGS) entry which is preliminary data.</text>
</comment>
<evidence type="ECO:0000256" key="6">
    <source>
        <dbReference type="ARBA" id="ARBA00022840"/>
    </source>
</evidence>
<dbReference type="SMART" id="SM00220">
    <property type="entry name" value="S_TKc"/>
    <property type="match status" value="1"/>
</dbReference>
<gene>
    <name evidence="10" type="ORF">Acr_23g0011290</name>
</gene>
<dbReference type="InterPro" id="IPR050588">
    <property type="entry name" value="WNK_Ser-Thr_kinase"/>
</dbReference>
<dbReference type="Gene3D" id="1.10.510.10">
    <property type="entry name" value="Transferase(Phosphotransferase) domain 1"/>
    <property type="match status" value="1"/>
</dbReference>
<dbReference type="SUPFAM" id="SSF56112">
    <property type="entry name" value="Protein kinase-like (PK-like)"/>
    <property type="match status" value="1"/>
</dbReference>
<evidence type="ECO:0000313" key="10">
    <source>
        <dbReference type="EMBL" id="GFZ12744.1"/>
    </source>
</evidence>
<comment type="catalytic activity">
    <reaction evidence="8">
        <text>L-seryl-[protein] + ATP = O-phospho-L-seryl-[protein] + ADP + H(+)</text>
        <dbReference type="Rhea" id="RHEA:17989"/>
        <dbReference type="Rhea" id="RHEA-COMP:9863"/>
        <dbReference type="Rhea" id="RHEA-COMP:11604"/>
        <dbReference type="ChEBI" id="CHEBI:15378"/>
        <dbReference type="ChEBI" id="CHEBI:29999"/>
        <dbReference type="ChEBI" id="CHEBI:30616"/>
        <dbReference type="ChEBI" id="CHEBI:83421"/>
        <dbReference type="ChEBI" id="CHEBI:456216"/>
        <dbReference type="EC" id="2.7.11.1"/>
    </reaction>
</comment>
<evidence type="ECO:0000259" key="9">
    <source>
        <dbReference type="PROSITE" id="PS50011"/>
    </source>
</evidence>
<dbReference type="Pfam" id="PF00069">
    <property type="entry name" value="Pkinase"/>
    <property type="match status" value="1"/>
</dbReference>
<feature type="domain" description="Protein kinase" evidence="9">
    <location>
        <begin position="74"/>
        <end position="297"/>
    </location>
</feature>
<organism evidence="10 11">
    <name type="scientific">Actinidia rufa</name>
    <dbReference type="NCBI Taxonomy" id="165716"/>
    <lineage>
        <taxon>Eukaryota</taxon>
        <taxon>Viridiplantae</taxon>
        <taxon>Streptophyta</taxon>
        <taxon>Embryophyta</taxon>
        <taxon>Tracheophyta</taxon>
        <taxon>Spermatophyta</taxon>
        <taxon>Magnoliopsida</taxon>
        <taxon>eudicotyledons</taxon>
        <taxon>Gunneridae</taxon>
        <taxon>Pentapetalae</taxon>
        <taxon>asterids</taxon>
        <taxon>Ericales</taxon>
        <taxon>Actinidiaceae</taxon>
        <taxon>Actinidia</taxon>
    </lineage>
</organism>
<dbReference type="EMBL" id="BJWL01000023">
    <property type="protein sequence ID" value="GFZ12744.1"/>
    <property type="molecule type" value="Genomic_DNA"/>
</dbReference>
<evidence type="ECO:0000256" key="1">
    <source>
        <dbReference type="ARBA" id="ARBA00012513"/>
    </source>
</evidence>
<dbReference type="Proteomes" id="UP000585474">
    <property type="component" value="Unassembled WGS sequence"/>
</dbReference>
<name>A0A7J0GQ46_9ERIC</name>
<sequence length="565" mass="63077">MTRLIEEAVGGERMNLRSMRMSFVVCRFRFRSAIDSYSVACLLLPANELFKKPKLKLEPDEADMVEISPKGRYIRYNEILGRGAFKTVYRGFDEVDGIEVAWNQVIVDNALQSPEHLERLYSEVHLLKTLKHENIIRSYSSWVDDENITINIVTELFTSGSLRQPSRIGLSRFSKVYVISSHSPPIIHRDLKCDNIFINGNSGEVKIGDLGLAAIMRRPTARSVIGTPEFMAPELYEEEYNELVDIYSFGMCMLELGVKPASLHKVKDSKVKQFIEKCLVPAHLRMPASQLLKDPFLSFENSKEPPQLHGYKLKLIDGPKPDSLTMEIDSVQNNLSVSTCTRSSGETSHVLALELRRRNGKNELKLEGVMNDDDSISLTLRIAHSRGQVRNIHFIFYLGADTALTIAGEMVDQLDLSNEDVKFIAKLIDSLIVKLVPTWMPSFGNSSGMRSPYEDSPLWNDQSSPRCSWASGSAVIYAESIFKQHVSTSYANNEALGAECNKDSNRFGSDRCTGSFSRSVVMNEIVKSSEISYPCSALSNDLGSLSISNPPLADGDQGNAFEDGA</sequence>
<keyword evidence="5" id="KW-0418">Kinase</keyword>
<evidence type="ECO:0000256" key="2">
    <source>
        <dbReference type="ARBA" id="ARBA00022527"/>
    </source>
</evidence>
<dbReference type="Gene3D" id="3.10.20.90">
    <property type="entry name" value="Phosphatidylinositol 3-kinase Catalytic Subunit, Chain A, domain 1"/>
    <property type="match status" value="1"/>
</dbReference>
<evidence type="ECO:0000256" key="3">
    <source>
        <dbReference type="ARBA" id="ARBA00022679"/>
    </source>
</evidence>
<keyword evidence="4" id="KW-0547">Nucleotide-binding</keyword>
<dbReference type="GO" id="GO:0004674">
    <property type="term" value="F:protein serine/threonine kinase activity"/>
    <property type="evidence" value="ECO:0007669"/>
    <property type="project" value="UniProtKB-KW"/>
</dbReference>
<evidence type="ECO:0000256" key="8">
    <source>
        <dbReference type="ARBA" id="ARBA00048679"/>
    </source>
</evidence>
<dbReference type="FunFam" id="3.30.200.20:FF:000075">
    <property type="entry name" value="Probable serine/threonine-protein kinase WNK1"/>
    <property type="match status" value="1"/>
</dbReference>
<proteinExistence type="predicted"/>
<dbReference type="AlphaFoldDB" id="A0A7J0GQ46"/>
<keyword evidence="3" id="KW-0808">Transferase</keyword>
<dbReference type="PROSITE" id="PS00108">
    <property type="entry name" value="PROTEIN_KINASE_ST"/>
    <property type="match status" value="1"/>
</dbReference>
<reference evidence="10 11" key="1">
    <citation type="submission" date="2019-07" db="EMBL/GenBank/DDBJ databases">
        <title>De Novo Assembly of kiwifruit Actinidia rufa.</title>
        <authorList>
            <person name="Sugita-Konishi S."/>
            <person name="Sato K."/>
            <person name="Mori E."/>
            <person name="Abe Y."/>
            <person name="Kisaki G."/>
            <person name="Hamano K."/>
            <person name="Suezawa K."/>
            <person name="Otani M."/>
            <person name="Fukuda T."/>
            <person name="Manabe T."/>
            <person name="Gomi K."/>
            <person name="Tabuchi M."/>
            <person name="Akimitsu K."/>
            <person name="Kataoka I."/>
        </authorList>
    </citation>
    <scope>NUCLEOTIDE SEQUENCE [LARGE SCALE GENOMIC DNA]</scope>
    <source>
        <strain evidence="11">cv. Fuchu</strain>
    </source>
</reference>
<dbReference type="InterPro" id="IPR008271">
    <property type="entry name" value="Ser/Thr_kinase_AS"/>
</dbReference>
<dbReference type="InterPro" id="IPR000719">
    <property type="entry name" value="Prot_kinase_dom"/>
</dbReference>
<dbReference type="InterPro" id="IPR011009">
    <property type="entry name" value="Kinase-like_dom_sf"/>
</dbReference>
<dbReference type="GO" id="GO:0005524">
    <property type="term" value="F:ATP binding"/>
    <property type="evidence" value="ECO:0007669"/>
    <property type="project" value="UniProtKB-KW"/>
</dbReference>
<dbReference type="PROSITE" id="PS50011">
    <property type="entry name" value="PROTEIN_KINASE_DOM"/>
    <property type="match status" value="1"/>
</dbReference>
<keyword evidence="2" id="KW-0723">Serine/threonine-protein kinase</keyword>
<evidence type="ECO:0000313" key="11">
    <source>
        <dbReference type="Proteomes" id="UP000585474"/>
    </source>
</evidence>
<keyword evidence="6" id="KW-0067">ATP-binding</keyword>
<dbReference type="Pfam" id="PF12202">
    <property type="entry name" value="OSR1_C"/>
    <property type="match status" value="1"/>
</dbReference>
<evidence type="ECO:0000256" key="4">
    <source>
        <dbReference type="ARBA" id="ARBA00022741"/>
    </source>
</evidence>
<accession>A0A7J0GQ46</accession>
<dbReference type="InterPro" id="IPR024678">
    <property type="entry name" value="Kinase_OSR1/WNK_CCT"/>
</dbReference>
<dbReference type="OrthoDB" id="4062651at2759"/>
<dbReference type="PANTHER" id="PTHR13902">
    <property type="entry name" value="SERINE/THREONINE-PROTEIN KINASE WNK WITH NO LYSINE -RELATED"/>
    <property type="match status" value="1"/>
</dbReference>
<comment type="catalytic activity">
    <reaction evidence="7">
        <text>L-threonyl-[protein] + ATP = O-phospho-L-threonyl-[protein] + ADP + H(+)</text>
        <dbReference type="Rhea" id="RHEA:46608"/>
        <dbReference type="Rhea" id="RHEA-COMP:11060"/>
        <dbReference type="Rhea" id="RHEA-COMP:11605"/>
        <dbReference type="ChEBI" id="CHEBI:15378"/>
        <dbReference type="ChEBI" id="CHEBI:30013"/>
        <dbReference type="ChEBI" id="CHEBI:30616"/>
        <dbReference type="ChEBI" id="CHEBI:61977"/>
        <dbReference type="ChEBI" id="CHEBI:456216"/>
        <dbReference type="EC" id="2.7.11.1"/>
    </reaction>
</comment>
<dbReference type="EC" id="2.7.11.1" evidence="1"/>
<evidence type="ECO:0000256" key="5">
    <source>
        <dbReference type="ARBA" id="ARBA00022777"/>
    </source>
</evidence>